<dbReference type="EMBL" id="AZDV01000026">
    <property type="protein sequence ID" value="KRK94251.1"/>
    <property type="molecule type" value="Genomic_DNA"/>
</dbReference>
<organism evidence="1 2">
    <name type="scientific">Levilactobacillus acidifarinae DSM 19394 = JCM 15949</name>
    <dbReference type="NCBI Taxonomy" id="1423715"/>
    <lineage>
        <taxon>Bacteria</taxon>
        <taxon>Bacillati</taxon>
        <taxon>Bacillota</taxon>
        <taxon>Bacilli</taxon>
        <taxon>Lactobacillales</taxon>
        <taxon>Lactobacillaceae</taxon>
        <taxon>Levilactobacillus</taxon>
    </lineage>
</organism>
<reference evidence="1 2" key="1">
    <citation type="journal article" date="2015" name="Genome Announc.">
        <title>Expanding the biotechnology potential of lactobacilli through comparative genomics of 213 strains and associated genera.</title>
        <authorList>
            <person name="Sun Z."/>
            <person name="Harris H.M."/>
            <person name="McCann A."/>
            <person name="Guo C."/>
            <person name="Argimon S."/>
            <person name="Zhang W."/>
            <person name="Yang X."/>
            <person name="Jeffery I.B."/>
            <person name="Cooney J.C."/>
            <person name="Kagawa T.F."/>
            <person name="Liu W."/>
            <person name="Song Y."/>
            <person name="Salvetti E."/>
            <person name="Wrobel A."/>
            <person name="Rasinkangas P."/>
            <person name="Parkhill J."/>
            <person name="Rea M.C."/>
            <person name="O'Sullivan O."/>
            <person name="Ritari J."/>
            <person name="Douillard F.P."/>
            <person name="Paul Ross R."/>
            <person name="Yang R."/>
            <person name="Briner A.E."/>
            <person name="Felis G.E."/>
            <person name="de Vos W.M."/>
            <person name="Barrangou R."/>
            <person name="Klaenhammer T.R."/>
            <person name="Caufield P.W."/>
            <person name="Cui Y."/>
            <person name="Zhang H."/>
            <person name="O'Toole P.W."/>
        </authorList>
    </citation>
    <scope>NUCLEOTIDE SEQUENCE [LARGE SCALE GENOMIC DNA]</scope>
    <source>
        <strain evidence="1 2">DSM 19394</strain>
    </source>
</reference>
<dbReference type="STRING" id="1423715.FD25_GL000204"/>
<dbReference type="Proteomes" id="UP000051955">
    <property type="component" value="Unassembled WGS sequence"/>
</dbReference>
<evidence type="ECO:0000313" key="2">
    <source>
        <dbReference type="Proteomes" id="UP000051955"/>
    </source>
</evidence>
<dbReference type="Pfam" id="PF19591">
    <property type="entry name" value="DUF6096"/>
    <property type="match status" value="1"/>
</dbReference>
<keyword evidence="2" id="KW-1185">Reference proteome</keyword>
<dbReference type="InterPro" id="IPR046078">
    <property type="entry name" value="DUF6096"/>
</dbReference>
<dbReference type="AlphaFoldDB" id="A0A0R1LEL7"/>
<comment type="caution">
    <text evidence="1">The sequence shown here is derived from an EMBL/GenBank/DDBJ whole genome shotgun (WGS) entry which is preliminary data.</text>
</comment>
<evidence type="ECO:0000313" key="1">
    <source>
        <dbReference type="EMBL" id="KRK94251.1"/>
    </source>
</evidence>
<protein>
    <recommendedName>
        <fullName evidence="3">Prophage protein</fullName>
    </recommendedName>
</protein>
<evidence type="ECO:0008006" key="3">
    <source>
        <dbReference type="Google" id="ProtNLM"/>
    </source>
</evidence>
<name>A0A0R1LEL7_9LACO</name>
<proteinExistence type="predicted"/>
<dbReference type="PATRIC" id="fig|1423715.3.peg.219"/>
<accession>A0A0R1LEL7</accession>
<sequence>MHSSGIGWGGFLIWRKIFMAKVASMGTPFQFGSLNLSLKLDGKALVNIEKRLGKSAMSLFMNADGGMKLPPVNEIMIVLKGANQKHGVKDSEMVKAFQEYLDDGNSPMDLFLALSDLFNDAGFFNSKGTSKAKKVEAEEITLDAEPMDQDENSL</sequence>
<gene>
    <name evidence="1" type="ORF">FD25_GL000204</name>
</gene>